<comment type="similarity">
    <text evidence="3 7">Belongs to the PRA1 family.</text>
</comment>
<dbReference type="OMA" id="PWTVFFN"/>
<comment type="subcellular location">
    <subcellularLocation>
        <location evidence="2">Cytoplasmic vesicle</location>
        <location evidence="2">Secretory vesicle</location>
        <location evidence="2">Synaptic vesicle</location>
    </subcellularLocation>
    <subcellularLocation>
        <location evidence="1 7">Membrane</location>
        <topology evidence="1 7">Multi-pass membrane protein</topology>
    </subcellularLocation>
</comment>
<dbReference type="Proteomes" id="UP001652620">
    <property type="component" value="Chromosome 3"/>
</dbReference>
<protein>
    <recommendedName>
        <fullName evidence="7">PRA1 family protein</fullName>
    </recommendedName>
</protein>
<evidence type="ECO:0000256" key="3">
    <source>
        <dbReference type="ARBA" id="ARBA00006483"/>
    </source>
</evidence>
<reference evidence="10" key="2">
    <citation type="submission" date="2025-04" db="UniProtKB">
        <authorList>
            <consortium name="RefSeq"/>
        </authorList>
    </citation>
    <scope>IDENTIFICATION</scope>
    <source>
        <strain evidence="10">Punador</strain>
    </source>
</reference>
<evidence type="ECO:0000256" key="2">
    <source>
        <dbReference type="ARBA" id="ARBA00004234"/>
    </source>
</evidence>
<dbReference type="InterPro" id="IPR004895">
    <property type="entry name" value="Prenylated_rab_accept_PRA1"/>
</dbReference>
<evidence type="ECO:0000256" key="1">
    <source>
        <dbReference type="ARBA" id="ARBA00004141"/>
    </source>
</evidence>
<sequence>MSKIDEVKVEISGEMNVPNEQQKLQLDFSSFANFQKIPSPMDLIQMTRKYIRPWSEFINTSNFKTAASMPRLTNRFVRNISYFQSNYIFIFVLLMIYCLITSPLLLLILGAVVYGCHKIKKAQIPITIFGQQLGTNHQIMVINFASVPILYLAGAGAALFWTLGASCFVISLHAIFYNIDAIVTEENEGFLSEVV</sequence>
<dbReference type="GO" id="GO:0008021">
    <property type="term" value="C:synaptic vesicle"/>
    <property type="evidence" value="ECO:0007669"/>
    <property type="project" value="UniProtKB-SubCell"/>
</dbReference>
<keyword evidence="5 7" id="KW-1133">Transmembrane helix</keyword>
<dbReference type="GeneID" id="105230694"/>
<dbReference type="AlphaFoldDB" id="A0A034WK12"/>
<keyword evidence="9" id="KW-1185">Reference proteome</keyword>
<organism evidence="8">
    <name type="scientific">Bactrocera dorsalis</name>
    <name type="common">Oriental fruit fly</name>
    <name type="synonym">Dacus dorsalis</name>
    <dbReference type="NCBI Taxonomy" id="27457"/>
    <lineage>
        <taxon>Eukaryota</taxon>
        <taxon>Metazoa</taxon>
        <taxon>Ecdysozoa</taxon>
        <taxon>Arthropoda</taxon>
        <taxon>Hexapoda</taxon>
        <taxon>Insecta</taxon>
        <taxon>Pterygota</taxon>
        <taxon>Neoptera</taxon>
        <taxon>Endopterygota</taxon>
        <taxon>Diptera</taxon>
        <taxon>Brachycera</taxon>
        <taxon>Muscomorpha</taxon>
        <taxon>Tephritoidea</taxon>
        <taxon>Tephritidae</taxon>
        <taxon>Bactrocera</taxon>
        <taxon>Bactrocera</taxon>
    </lineage>
</organism>
<evidence type="ECO:0000256" key="5">
    <source>
        <dbReference type="ARBA" id="ARBA00022989"/>
    </source>
</evidence>
<keyword evidence="4 7" id="KW-0812">Transmembrane</keyword>
<dbReference type="GO" id="GO:0016020">
    <property type="term" value="C:membrane"/>
    <property type="evidence" value="ECO:0007669"/>
    <property type="project" value="UniProtKB-SubCell"/>
</dbReference>
<evidence type="ECO:0000313" key="10">
    <source>
        <dbReference type="RefSeq" id="XP_011209946.1"/>
    </source>
</evidence>
<evidence type="ECO:0000313" key="9">
    <source>
        <dbReference type="Proteomes" id="UP001652620"/>
    </source>
</evidence>
<dbReference type="PANTHER" id="PTHR19317">
    <property type="entry name" value="PRENYLATED RAB ACCEPTOR 1-RELATED"/>
    <property type="match status" value="1"/>
</dbReference>
<evidence type="ECO:0000256" key="7">
    <source>
        <dbReference type="RuleBase" id="RU363107"/>
    </source>
</evidence>
<feature type="transmembrane region" description="Helical" evidence="7">
    <location>
        <begin position="87"/>
        <end position="114"/>
    </location>
</feature>
<dbReference type="Pfam" id="PF03208">
    <property type="entry name" value="PRA1"/>
    <property type="match status" value="1"/>
</dbReference>
<accession>A0A034WK12</accession>
<proteinExistence type="inferred from homology"/>
<evidence type="ECO:0000256" key="4">
    <source>
        <dbReference type="ARBA" id="ARBA00022692"/>
    </source>
</evidence>
<feature type="transmembrane region" description="Helical" evidence="7">
    <location>
        <begin position="149"/>
        <end position="176"/>
    </location>
</feature>
<dbReference type="PANTHER" id="PTHR19317:SF0">
    <property type="entry name" value="PRENYLATED RAB ACCEPTOR PROTEIN 1"/>
    <property type="match status" value="1"/>
</dbReference>
<evidence type="ECO:0000313" key="8">
    <source>
        <dbReference type="EMBL" id="JAC54470.1"/>
    </source>
</evidence>
<name>A0A034WK12_BACDO</name>
<dbReference type="RefSeq" id="XP_011209946.1">
    <property type="nucleotide sequence ID" value="XM_011211644.3"/>
</dbReference>
<dbReference type="OrthoDB" id="63113at2759"/>
<gene>
    <name evidence="8" type="primary">PRAF1</name>
    <name evidence="10" type="synonym">LOC105230694</name>
</gene>
<dbReference type="KEGG" id="bdr:105230694"/>
<evidence type="ECO:0000256" key="6">
    <source>
        <dbReference type="ARBA" id="ARBA00023136"/>
    </source>
</evidence>
<keyword evidence="6 7" id="KW-0472">Membrane</keyword>
<dbReference type="GO" id="GO:0005794">
    <property type="term" value="C:Golgi apparatus"/>
    <property type="evidence" value="ECO:0007669"/>
    <property type="project" value="TreeGrafter"/>
</dbReference>
<dbReference type="EMBL" id="GAKP01004482">
    <property type="protein sequence ID" value="JAC54470.1"/>
    <property type="molecule type" value="Transcribed_RNA"/>
</dbReference>
<reference evidence="8" key="1">
    <citation type="journal article" date="2014" name="BMC Genomics">
        <title>Characterizing the developmental transcriptome of the oriental fruit fly, Bactrocera dorsalis (Diptera: Tephritidae) through comparative genomic analysis with Drosophila melanogaster utilizing modENCODE datasets.</title>
        <authorList>
            <person name="Geib S.M."/>
            <person name="Calla B."/>
            <person name="Hall B."/>
            <person name="Hou S."/>
            <person name="Manoukis N.C."/>
        </authorList>
    </citation>
    <scope>NUCLEOTIDE SEQUENCE</scope>
    <source>
        <strain evidence="8">Punador</strain>
    </source>
</reference>